<gene>
    <name evidence="2" type="ORF">OS493_013033</name>
</gene>
<accession>A0A9X0CTB2</accession>
<evidence type="ECO:0000256" key="1">
    <source>
        <dbReference type="SAM" id="MobiDB-lite"/>
    </source>
</evidence>
<comment type="caution">
    <text evidence="2">The sequence shown here is derived from an EMBL/GenBank/DDBJ whole genome shotgun (WGS) entry which is preliminary data.</text>
</comment>
<evidence type="ECO:0000313" key="2">
    <source>
        <dbReference type="EMBL" id="KAJ7373438.1"/>
    </source>
</evidence>
<feature type="region of interest" description="Disordered" evidence="1">
    <location>
        <begin position="42"/>
        <end position="61"/>
    </location>
</feature>
<keyword evidence="3" id="KW-1185">Reference proteome</keyword>
<sequence>MADDTDRNVWDVIGLPNNADRASIEEIEQSLCTNGSQEVDLDKAQSVHSQGTSPNQKGTADPITLSIADASCSTDFPEEPVQNDGDRIEEIIQRCSQHQGVMNVSTNEARDLPAEKAHLSNGETSATPLEHSASVVNGAAESNVELLRNHLSDVKERDGVVAVSDDNNDRAELPDLRQERSIFEHINNSFRSPVVLSQNRVNENVVNGTGILTASIEARASSNANCLAVAEEKQETPGIVTDENNIFERARIDSFIDSLAQRTNTTREGNGGFPFSEKLRQLTNISKDSGNNMSTTVQALRTGYDAVTSGRSFQQLAPMSASNSRSNTISARIVNGQLQPVGMQPVGTQVLISTEPPKVDSNLIFPSVTPITYANPASSSLGVKNPYATQDVVSGCNNNTNSVAIQPNPWKN</sequence>
<feature type="compositionally biased region" description="Polar residues" evidence="1">
    <location>
        <begin position="46"/>
        <end position="58"/>
    </location>
</feature>
<dbReference type="Proteomes" id="UP001163046">
    <property type="component" value="Unassembled WGS sequence"/>
</dbReference>
<evidence type="ECO:0000313" key="3">
    <source>
        <dbReference type="Proteomes" id="UP001163046"/>
    </source>
</evidence>
<protein>
    <submittedName>
        <fullName evidence="2">Uncharacterized protein</fullName>
    </submittedName>
</protein>
<reference evidence="2" key="1">
    <citation type="submission" date="2023-01" db="EMBL/GenBank/DDBJ databases">
        <title>Genome assembly of the deep-sea coral Lophelia pertusa.</title>
        <authorList>
            <person name="Herrera S."/>
            <person name="Cordes E."/>
        </authorList>
    </citation>
    <scope>NUCLEOTIDE SEQUENCE</scope>
    <source>
        <strain evidence="2">USNM1676648</strain>
        <tissue evidence="2">Polyp</tissue>
    </source>
</reference>
<dbReference type="EMBL" id="MU826831">
    <property type="protein sequence ID" value="KAJ7373438.1"/>
    <property type="molecule type" value="Genomic_DNA"/>
</dbReference>
<organism evidence="2 3">
    <name type="scientific">Desmophyllum pertusum</name>
    <dbReference type="NCBI Taxonomy" id="174260"/>
    <lineage>
        <taxon>Eukaryota</taxon>
        <taxon>Metazoa</taxon>
        <taxon>Cnidaria</taxon>
        <taxon>Anthozoa</taxon>
        <taxon>Hexacorallia</taxon>
        <taxon>Scleractinia</taxon>
        <taxon>Caryophylliina</taxon>
        <taxon>Caryophylliidae</taxon>
        <taxon>Desmophyllum</taxon>
    </lineage>
</organism>
<dbReference type="AlphaFoldDB" id="A0A9X0CTB2"/>
<proteinExistence type="predicted"/>
<name>A0A9X0CTB2_9CNID</name>